<organism evidence="9 10">
    <name type="scientific">Chrysophaeum taylorii</name>
    <dbReference type="NCBI Taxonomy" id="2483200"/>
    <lineage>
        <taxon>Eukaryota</taxon>
        <taxon>Sar</taxon>
        <taxon>Stramenopiles</taxon>
        <taxon>Ochrophyta</taxon>
        <taxon>Pelagophyceae</taxon>
        <taxon>Pelagomonadales</taxon>
        <taxon>Pelagomonadaceae</taxon>
        <taxon>Chrysophaeum</taxon>
    </lineage>
</organism>
<comment type="caution">
    <text evidence="9">The sequence shown here is derived from an EMBL/GenBank/DDBJ whole genome shotgun (WGS) entry which is preliminary data.</text>
</comment>
<proteinExistence type="inferred from homology"/>
<feature type="transmembrane region" description="Helical" evidence="8">
    <location>
        <begin position="619"/>
        <end position="638"/>
    </location>
</feature>
<keyword evidence="4 8" id="KW-0812">Transmembrane</keyword>
<evidence type="ECO:0000256" key="5">
    <source>
        <dbReference type="ARBA" id="ARBA00022989"/>
    </source>
</evidence>
<evidence type="ECO:0000256" key="6">
    <source>
        <dbReference type="ARBA" id="ARBA00023136"/>
    </source>
</evidence>
<dbReference type="EMBL" id="JAQMWT010000318">
    <property type="protein sequence ID" value="KAJ8605014.1"/>
    <property type="molecule type" value="Genomic_DNA"/>
</dbReference>
<dbReference type="InterPro" id="IPR038377">
    <property type="entry name" value="Na/Glc_symporter_sf"/>
</dbReference>
<evidence type="ECO:0000256" key="3">
    <source>
        <dbReference type="ARBA" id="ARBA00022448"/>
    </source>
</evidence>
<feature type="transmembrane region" description="Helical" evidence="8">
    <location>
        <begin position="155"/>
        <end position="174"/>
    </location>
</feature>
<evidence type="ECO:0000313" key="9">
    <source>
        <dbReference type="EMBL" id="KAJ8605014.1"/>
    </source>
</evidence>
<dbReference type="PANTHER" id="PTHR46154:SF4">
    <property type="entry name" value="UREA ACTIVE TRANSPORTER"/>
    <property type="match status" value="1"/>
</dbReference>
<keyword evidence="6 8" id="KW-0472">Membrane</keyword>
<feature type="transmembrane region" description="Helical" evidence="8">
    <location>
        <begin position="650"/>
        <end position="673"/>
    </location>
</feature>
<dbReference type="InterPro" id="IPR031155">
    <property type="entry name" value="DUR"/>
</dbReference>
<feature type="transmembrane region" description="Helical" evidence="8">
    <location>
        <begin position="364"/>
        <end position="391"/>
    </location>
</feature>
<keyword evidence="10" id="KW-1185">Reference proteome</keyword>
<feature type="transmembrane region" description="Helical" evidence="8">
    <location>
        <begin position="319"/>
        <end position="344"/>
    </location>
</feature>
<evidence type="ECO:0008006" key="11">
    <source>
        <dbReference type="Google" id="ProtNLM"/>
    </source>
</evidence>
<gene>
    <name evidence="9" type="ORF">CTAYLR_004552</name>
</gene>
<name>A0AAD7XQD0_9STRA</name>
<comment type="similarity">
    <text evidence="2 7">Belongs to the sodium:solute symporter (SSF) (TC 2.A.21) family.</text>
</comment>
<evidence type="ECO:0000256" key="1">
    <source>
        <dbReference type="ARBA" id="ARBA00004141"/>
    </source>
</evidence>
<dbReference type="GO" id="GO:0015204">
    <property type="term" value="F:urea transmembrane transporter activity"/>
    <property type="evidence" value="ECO:0007669"/>
    <property type="project" value="InterPro"/>
</dbReference>
<feature type="transmembrane region" description="Helical" evidence="8">
    <location>
        <begin position="210"/>
        <end position="232"/>
    </location>
</feature>
<dbReference type="PANTHER" id="PTHR46154">
    <property type="match status" value="1"/>
</dbReference>
<feature type="transmembrane region" description="Helical" evidence="8">
    <location>
        <begin position="524"/>
        <end position="551"/>
    </location>
</feature>
<evidence type="ECO:0000256" key="4">
    <source>
        <dbReference type="ARBA" id="ARBA00022692"/>
    </source>
</evidence>
<feature type="transmembrane region" description="Helical" evidence="8">
    <location>
        <begin position="557"/>
        <end position="576"/>
    </location>
</feature>
<feature type="transmembrane region" description="Helical" evidence="8">
    <location>
        <begin position="30"/>
        <end position="53"/>
    </location>
</feature>
<sequence length="726" mass="78552">MPTDNVVSQMDSKYYGDETFFENKAPLPQWSGYAIVVGFGVFFSFVTSGIVWLEAKFTGTKVTSEFFNTAGRDIKIGLTASVIVSQWTWAATLLQSSNVAWQFGVSGPFWYASGATIQVLLFGILAIELKRRAPTCHTVCELVLVRWGKTAHKTFIFFSFLTSIIVTSMLLLGGSATMKALAGCDVTLTSFLIPWGVILYTAAGGLKATFLASYIHTGVIFVILLVMVYTVYVKEYSTDEIYDLLEKTIDHSFEECEIIFSENYKCDSSGTSCGCEVDGEISIENCFGDGGNDVSETFYDDDFPRYACGSVKGNRRGSYLTMLSAPGLVFGIINIIGNFGTVFVDQSYWQSAIAAKPAAAHKGYMLGGMVWFTIPFALATACGLAAVALQLPIDAEEASKGLVPPAVATHVYGKTGALMISIMLFMAIVSTGSAESIAVASIAAYDVYRTYFNPEATGADIMRVSRIVVVVYGLVMGVLAVILNAIGLSLGWVYLFMGIVIGSAVIPLWNLMTWENASARGAVFAAWGGMILALITWFVAASIAGGSISIATLGNNYVMLAANVVAICSSGCIHFVHSKLYPQNYDWKSMAEIQLLDNDRSGLSDEDLDPIKLEEAKAWIAKVGWGFTILIVVVWPVLSTPAGVFTKDYFAFWVFIALLWGLTASFIIVFLPIYESKNSIYLVLDGIFGTSLSAPIVPAAFAKTEQVVLKTGGPEEEEEEEENVAA</sequence>
<dbReference type="Proteomes" id="UP001230188">
    <property type="component" value="Unassembled WGS sequence"/>
</dbReference>
<dbReference type="CDD" id="cd11476">
    <property type="entry name" value="SLC5sbd_DUR3"/>
    <property type="match status" value="1"/>
</dbReference>
<feature type="transmembrane region" description="Helical" evidence="8">
    <location>
        <begin position="680"/>
        <end position="701"/>
    </location>
</feature>
<evidence type="ECO:0000256" key="7">
    <source>
        <dbReference type="RuleBase" id="RU362091"/>
    </source>
</evidence>
<dbReference type="PROSITE" id="PS50283">
    <property type="entry name" value="NA_SOLUT_SYMP_3"/>
    <property type="match status" value="1"/>
</dbReference>
<protein>
    <recommendedName>
        <fullName evidence="11">Urea-proton symporter DUR3</fullName>
    </recommendedName>
</protein>
<dbReference type="AlphaFoldDB" id="A0AAD7XQD0"/>
<keyword evidence="5 8" id="KW-1133">Transmembrane helix</keyword>
<evidence type="ECO:0000256" key="8">
    <source>
        <dbReference type="SAM" id="Phobius"/>
    </source>
</evidence>
<reference evidence="9" key="1">
    <citation type="submission" date="2023-01" db="EMBL/GenBank/DDBJ databases">
        <title>Metagenome sequencing of chrysophaentin producing Chrysophaeum taylorii.</title>
        <authorList>
            <person name="Davison J."/>
            <person name="Bewley C."/>
        </authorList>
    </citation>
    <scope>NUCLEOTIDE SEQUENCE</scope>
    <source>
        <strain evidence="9">NIES-1699</strain>
    </source>
</reference>
<feature type="transmembrane region" description="Helical" evidence="8">
    <location>
        <begin position="74"/>
        <end position="94"/>
    </location>
</feature>
<feature type="transmembrane region" description="Helical" evidence="8">
    <location>
        <begin position="109"/>
        <end position="127"/>
    </location>
</feature>
<dbReference type="InterPro" id="IPR001734">
    <property type="entry name" value="Na/solute_symporter"/>
</dbReference>
<dbReference type="Pfam" id="PF00474">
    <property type="entry name" value="SSF"/>
    <property type="match status" value="1"/>
</dbReference>
<dbReference type="GO" id="GO:0005886">
    <property type="term" value="C:plasma membrane"/>
    <property type="evidence" value="ECO:0007669"/>
    <property type="project" value="TreeGrafter"/>
</dbReference>
<dbReference type="Gene3D" id="1.20.1730.10">
    <property type="entry name" value="Sodium/glucose cotransporter"/>
    <property type="match status" value="1"/>
</dbReference>
<feature type="transmembrane region" description="Helical" evidence="8">
    <location>
        <begin position="467"/>
        <end position="486"/>
    </location>
</feature>
<evidence type="ECO:0000313" key="10">
    <source>
        <dbReference type="Proteomes" id="UP001230188"/>
    </source>
</evidence>
<feature type="transmembrane region" description="Helical" evidence="8">
    <location>
        <begin position="492"/>
        <end position="512"/>
    </location>
</feature>
<accession>A0AAD7XQD0</accession>
<feature type="transmembrane region" description="Helical" evidence="8">
    <location>
        <begin position="180"/>
        <end position="203"/>
    </location>
</feature>
<evidence type="ECO:0000256" key="2">
    <source>
        <dbReference type="ARBA" id="ARBA00006434"/>
    </source>
</evidence>
<comment type="subcellular location">
    <subcellularLocation>
        <location evidence="1">Membrane</location>
        <topology evidence="1">Multi-pass membrane protein</topology>
    </subcellularLocation>
</comment>
<keyword evidence="3" id="KW-0813">Transport</keyword>